<evidence type="ECO:0000313" key="1">
    <source>
        <dbReference type="EMBL" id="KAG1297974.1"/>
    </source>
</evidence>
<dbReference type="AlphaFoldDB" id="A0A9P7BKY6"/>
<protein>
    <submittedName>
        <fullName evidence="1">Uncharacterized protein</fullName>
    </submittedName>
</protein>
<sequence length="148" mass="16458">MDRKQIDIDKMDIESFVVMLGEQIENEDWVESGMADFMAQLPYKGFNPHTVAKTAIKTFGQTGARQLSVIGATRGNNIEKFNDLQVKCDGEVQGVQTLQSLVDDGHLKPRGIMSQQPANRDPNVMTSTRLSQAMPQCVTLTLLEAEEE</sequence>
<organism evidence="1 2">
    <name type="scientific">Rhizopus oryzae</name>
    <name type="common">Mucormycosis agent</name>
    <name type="synonym">Rhizopus arrhizus var. delemar</name>
    <dbReference type="NCBI Taxonomy" id="64495"/>
    <lineage>
        <taxon>Eukaryota</taxon>
        <taxon>Fungi</taxon>
        <taxon>Fungi incertae sedis</taxon>
        <taxon>Mucoromycota</taxon>
        <taxon>Mucoromycotina</taxon>
        <taxon>Mucoromycetes</taxon>
        <taxon>Mucorales</taxon>
        <taxon>Mucorineae</taxon>
        <taxon>Rhizopodaceae</taxon>
        <taxon>Rhizopus</taxon>
    </lineage>
</organism>
<dbReference type="Proteomes" id="UP000716291">
    <property type="component" value="Unassembled WGS sequence"/>
</dbReference>
<gene>
    <name evidence="1" type="ORF">G6F64_013007</name>
</gene>
<proteinExistence type="predicted"/>
<reference evidence="1" key="1">
    <citation type="journal article" date="2020" name="Microb. Genom.">
        <title>Genetic diversity of clinical and environmental Mucorales isolates obtained from an investigation of mucormycosis cases among solid organ transplant recipients.</title>
        <authorList>
            <person name="Nguyen M.H."/>
            <person name="Kaul D."/>
            <person name="Muto C."/>
            <person name="Cheng S.J."/>
            <person name="Richter R.A."/>
            <person name="Bruno V.M."/>
            <person name="Liu G."/>
            <person name="Beyhan S."/>
            <person name="Sundermann A.J."/>
            <person name="Mounaud S."/>
            <person name="Pasculle A.W."/>
            <person name="Nierman W.C."/>
            <person name="Driscoll E."/>
            <person name="Cumbie R."/>
            <person name="Clancy C.J."/>
            <person name="Dupont C.L."/>
        </authorList>
    </citation>
    <scope>NUCLEOTIDE SEQUENCE</scope>
    <source>
        <strain evidence="1">GL11</strain>
    </source>
</reference>
<accession>A0A9P7BKY6</accession>
<name>A0A9P7BKY6_RHIOR</name>
<evidence type="ECO:0000313" key="2">
    <source>
        <dbReference type="Proteomes" id="UP000716291"/>
    </source>
</evidence>
<keyword evidence="2" id="KW-1185">Reference proteome</keyword>
<comment type="caution">
    <text evidence="1">The sequence shown here is derived from an EMBL/GenBank/DDBJ whole genome shotgun (WGS) entry which is preliminary data.</text>
</comment>
<dbReference type="EMBL" id="JAANQT010004628">
    <property type="protein sequence ID" value="KAG1297974.1"/>
    <property type="molecule type" value="Genomic_DNA"/>
</dbReference>